<evidence type="ECO:0000256" key="3">
    <source>
        <dbReference type="ARBA" id="ARBA00022741"/>
    </source>
</evidence>
<keyword evidence="6 7" id="KW-0505">Motor protein</keyword>
<feature type="binding site" evidence="7">
    <location>
        <begin position="94"/>
        <end position="101"/>
    </location>
    <ligand>
        <name>ATP</name>
        <dbReference type="ChEBI" id="CHEBI:30616"/>
    </ligand>
</feature>
<dbReference type="GO" id="GO:0007018">
    <property type="term" value="P:microtubule-based movement"/>
    <property type="evidence" value="ECO:0007669"/>
    <property type="project" value="InterPro"/>
</dbReference>
<comment type="subcellular location">
    <subcellularLocation>
        <location evidence="1">Cytoplasm</location>
    </subcellularLocation>
</comment>
<evidence type="ECO:0000313" key="11">
    <source>
        <dbReference type="Proteomes" id="UP000316726"/>
    </source>
</evidence>
<dbReference type="Pfam" id="PF00225">
    <property type="entry name" value="Kinesin"/>
    <property type="match status" value="1"/>
</dbReference>
<dbReference type="STRING" id="1764295.A0A5B8MKU4"/>
<evidence type="ECO:0000256" key="7">
    <source>
        <dbReference type="PROSITE-ProRule" id="PRU00283"/>
    </source>
</evidence>
<dbReference type="PROSITE" id="PS50067">
    <property type="entry name" value="KINESIN_MOTOR_2"/>
    <property type="match status" value="1"/>
</dbReference>
<name>A0A5B8MKU4_9CHLO</name>
<sequence length="411" mass="44900">MTQGGEKTIVVWAKFRPAAEDGGNPSCVSHVSPTSVQVAPQASALKTERRKAFVFNFDRTLDQSVTQEDVFEHGLPAVIDQAFLGRSVLVSTYGQTGSGKTYTMCGDLEPGGRDAGILPRAVQYCFDRSREVSIQVQMLEIYNEELRDLLCSDNPSPKRLQICNDRKFGTTVPGLHLAPASEASEALACIRQGIERRRTSETKVNKASSRSHVLCFLVLSDAVSGEVISRIGMCDLAGSERQNKTGTSGHKLKEGGSINRSLSALERVVSGIHDYQKQKQKGSMSHVNFRDSKLTRILQPFLSGRGSSVFILCVSALPGNAHETLNTMKFGQRLQGISQQPFVLQVAPASPMSGTHRRNLEAEFAAAGAGDRQKQERDQAFARLLARECAWSLLSFVLYSSLSGAFRALWS</sequence>
<dbReference type="OrthoDB" id="3176171at2759"/>
<dbReference type="InterPro" id="IPR019821">
    <property type="entry name" value="Kinesin_motor_CS"/>
</dbReference>
<protein>
    <recommendedName>
        <fullName evidence="8">Kinesin-like protein</fullName>
    </recommendedName>
</protein>
<evidence type="ECO:0000256" key="1">
    <source>
        <dbReference type="ARBA" id="ARBA00004496"/>
    </source>
</evidence>
<keyword evidence="3 7" id="KW-0547">Nucleotide-binding</keyword>
<dbReference type="PANTHER" id="PTHR47969">
    <property type="entry name" value="CHROMOSOME-ASSOCIATED KINESIN KIF4A-RELATED"/>
    <property type="match status" value="1"/>
</dbReference>
<dbReference type="SUPFAM" id="SSF52540">
    <property type="entry name" value="P-loop containing nucleoside triphosphate hydrolases"/>
    <property type="match status" value="1"/>
</dbReference>
<evidence type="ECO:0000256" key="5">
    <source>
        <dbReference type="ARBA" id="ARBA00023054"/>
    </source>
</evidence>
<dbReference type="GO" id="GO:0005737">
    <property type="term" value="C:cytoplasm"/>
    <property type="evidence" value="ECO:0007669"/>
    <property type="project" value="UniProtKB-SubCell"/>
</dbReference>
<dbReference type="GO" id="GO:0007052">
    <property type="term" value="P:mitotic spindle organization"/>
    <property type="evidence" value="ECO:0007669"/>
    <property type="project" value="TreeGrafter"/>
</dbReference>
<dbReference type="GO" id="GO:0005875">
    <property type="term" value="C:microtubule associated complex"/>
    <property type="evidence" value="ECO:0007669"/>
    <property type="project" value="TreeGrafter"/>
</dbReference>
<evidence type="ECO:0000313" key="10">
    <source>
        <dbReference type="EMBL" id="QDZ20891.1"/>
    </source>
</evidence>
<dbReference type="EMBL" id="CP031037">
    <property type="protein sequence ID" value="QDZ20891.1"/>
    <property type="molecule type" value="Genomic_DNA"/>
</dbReference>
<dbReference type="PANTHER" id="PTHR47969:SF15">
    <property type="entry name" value="CHROMOSOME-ASSOCIATED KINESIN KIF4A-RELATED"/>
    <property type="match status" value="1"/>
</dbReference>
<evidence type="ECO:0000256" key="6">
    <source>
        <dbReference type="ARBA" id="ARBA00023175"/>
    </source>
</evidence>
<evidence type="ECO:0000256" key="8">
    <source>
        <dbReference type="RuleBase" id="RU000394"/>
    </source>
</evidence>
<dbReference type="InterPro" id="IPR027417">
    <property type="entry name" value="P-loop_NTPase"/>
</dbReference>
<dbReference type="GO" id="GO:0008017">
    <property type="term" value="F:microtubule binding"/>
    <property type="evidence" value="ECO:0007669"/>
    <property type="project" value="InterPro"/>
</dbReference>
<evidence type="ECO:0000259" key="9">
    <source>
        <dbReference type="PROSITE" id="PS50067"/>
    </source>
</evidence>
<gene>
    <name evidence="10" type="ORF">A3770_04p34090</name>
</gene>
<keyword evidence="8" id="KW-0493">Microtubule</keyword>
<dbReference type="PRINTS" id="PR00380">
    <property type="entry name" value="KINESINHEAVY"/>
</dbReference>
<dbReference type="Proteomes" id="UP000316726">
    <property type="component" value="Chromosome 4"/>
</dbReference>
<dbReference type="SMART" id="SM00129">
    <property type="entry name" value="KISc"/>
    <property type="match status" value="1"/>
</dbReference>
<dbReference type="GO" id="GO:0005524">
    <property type="term" value="F:ATP binding"/>
    <property type="evidence" value="ECO:0007669"/>
    <property type="project" value="UniProtKB-UniRule"/>
</dbReference>
<reference evidence="10 11" key="1">
    <citation type="submission" date="2018-07" db="EMBL/GenBank/DDBJ databases">
        <title>The complete nuclear genome of the prasinophyte Chloropicon primus (CCMP1205).</title>
        <authorList>
            <person name="Pombert J.-F."/>
            <person name="Otis C."/>
            <person name="Turmel M."/>
            <person name="Lemieux C."/>
        </authorList>
    </citation>
    <scope>NUCLEOTIDE SEQUENCE [LARGE SCALE GENOMIC DNA]</scope>
    <source>
        <strain evidence="10 11">CCMP1205</strain>
    </source>
</reference>
<accession>A0A5B8MKU4</accession>
<comment type="similarity">
    <text evidence="7 8">Belongs to the TRAFAC class myosin-kinesin ATPase superfamily. Kinesin family.</text>
</comment>
<organism evidence="10 11">
    <name type="scientific">Chloropicon primus</name>
    <dbReference type="NCBI Taxonomy" id="1764295"/>
    <lineage>
        <taxon>Eukaryota</taxon>
        <taxon>Viridiplantae</taxon>
        <taxon>Chlorophyta</taxon>
        <taxon>Chloropicophyceae</taxon>
        <taxon>Chloropicales</taxon>
        <taxon>Chloropicaceae</taxon>
        <taxon>Chloropicon</taxon>
    </lineage>
</organism>
<keyword evidence="5" id="KW-0175">Coiled coil</keyword>
<dbReference type="GO" id="GO:0051231">
    <property type="term" value="P:spindle elongation"/>
    <property type="evidence" value="ECO:0007669"/>
    <property type="project" value="TreeGrafter"/>
</dbReference>
<evidence type="ECO:0000256" key="4">
    <source>
        <dbReference type="ARBA" id="ARBA00022840"/>
    </source>
</evidence>
<dbReference type="Gene3D" id="3.40.850.10">
    <property type="entry name" value="Kinesin motor domain"/>
    <property type="match status" value="1"/>
</dbReference>
<dbReference type="InterPro" id="IPR027640">
    <property type="entry name" value="Kinesin-like_fam"/>
</dbReference>
<dbReference type="InterPro" id="IPR001752">
    <property type="entry name" value="Kinesin_motor_dom"/>
</dbReference>
<keyword evidence="2" id="KW-0963">Cytoplasm</keyword>
<keyword evidence="4 7" id="KW-0067">ATP-binding</keyword>
<feature type="domain" description="Kinesin motor" evidence="9">
    <location>
        <begin position="8"/>
        <end position="337"/>
    </location>
</feature>
<evidence type="ECO:0000256" key="2">
    <source>
        <dbReference type="ARBA" id="ARBA00022490"/>
    </source>
</evidence>
<dbReference type="AlphaFoldDB" id="A0A5B8MKU4"/>
<dbReference type="PROSITE" id="PS00411">
    <property type="entry name" value="KINESIN_MOTOR_1"/>
    <property type="match status" value="1"/>
</dbReference>
<proteinExistence type="inferred from homology"/>
<dbReference type="GO" id="GO:0003777">
    <property type="term" value="F:microtubule motor activity"/>
    <property type="evidence" value="ECO:0007669"/>
    <property type="project" value="InterPro"/>
</dbReference>
<dbReference type="InterPro" id="IPR036961">
    <property type="entry name" value="Kinesin_motor_dom_sf"/>
</dbReference>
<dbReference type="GO" id="GO:0005874">
    <property type="term" value="C:microtubule"/>
    <property type="evidence" value="ECO:0007669"/>
    <property type="project" value="UniProtKB-KW"/>
</dbReference>
<keyword evidence="11" id="KW-1185">Reference proteome</keyword>